<dbReference type="AlphaFoldDB" id="A0A8E2JCT2"/>
<feature type="domain" description="MOSC" evidence="1">
    <location>
        <begin position="294"/>
        <end position="442"/>
    </location>
</feature>
<dbReference type="InterPro" id="IPR005302">
    <property type="entry name" value="MoCF_Sase_C"/>
</dbReference>
<dbReference type="PANTHER" id="PTHR14237">
    <property type="entry name" value="MOLYBDOPTERIN COFACTOR SULFURASE MOSC"/>
    <property type="match status" value="1"/>
</dbReference>
<dbReference type="Proteomes" id="UP000250266">
    <property type="component" value="Unassembled WGS sequence"/>
</dbReference>
<dbReference type="OrthoDB" id="17255at2759"/>
<dbReference type="Pfam" id="PF03473">
    <property type="entry name" value="MOSC"/>
    <property type="match status" value="1"/>
</dbReference>
<dbReference type="GO" id="GO:0003824">
    <property type="term" value="F:catalytic activity"/>
    <property type="evidence" value="ECO:0007669"/>
    <property type="project" value="InterPro"/>
</dbReference>
<dbReference type="GO" id="GO:0030170">
    <property type="term" value="F:pyridoxal phosphate binding"/>
    <property type="evidence" value="ECO:0007669"/>
    <property type="project" value="InterPro"/>
</dbReference>
<keyword evidence="3" id="KW-1185">Reference proteome</keyword>
<dbReference type="SUPFAM" id="SSF50800">
    <property type="entry name" value="PK beta-barrel domain-like"/>
    <property type="match status" value="1"/>
</dbReference>
<proteinExistence type="predicted"/>
<protein>
    <recommendedName>
        <fullName evidence="1">MOSC domain-containing protein</fullName>
    </recommendedName>
</protein>
<sequence length="452" mass="51416">MGLLPSLLLDSIPGALRLSPLAYGLTLISLLIPAIILIWELQQRHHEKLSPPGCRKLGLHMRSNLEDQNSQKYRIGSDPGKGQDGSPLWRVKALFIYPIKSCRGIELQHGDVIRTGMKYDRQFSFAQEVTSLPSLEEQADGSHGVKSEWQCITLRTFPRLARIETEVWVPDPSSPTYSPNGEFVQSEGCVVIKFPFSPDIDFSWDGLRAFVKILATKLSCQDEPMVEFRIPFNPTIQRIKQNGYTSEKMKIWKDAPEALNMGAEVPEEIMAKLKYCLGVSNPFTLFRIDTRNYREVFKCAPKKEEVGFQTIIGMADSYPLHIMNLASVHDVASRLPKSYYKNFNALRYRANIYITGPPAFAEDYWAKVRIGKCKYHISCRTTRCKLPNIDPISGIRDRNEPERTMRKYRVIDKGSTSPCLGMQVTPLFDEGDIKVSDEVQVLSESDHFFLKV</sequence>
<dbReference type="GO" id="GO:0030151">
    <property type="term" value="F:molybdenum ion binding"/>
    <property type="evidence" value="ECO:0007669"/>
    <property type="project" value="InterPro"/>
</dbReference>
<gene>
    <name evidence="2" type="ORF">K432DRAFT_427698</name>
</gene>
<dbReference type="InterPro" id="IPR005303">
    <property type="entry name" value="MOCOS_middle"/>
</dbReference>
<evidence type="ECO:0000313" key="3">
    <source>
        <dbReference type="Proteomes" id="UP000250266"/>
    </source>
</evidence>
<organism evidence="2 3">
    <name type="scientific">Lepidopterella palustris CBS 459.81</name>
    <dbReference type="NCBI Taxonomy" id="1314670"/>
    <lineage>
        <taxon>Eukaryota</taxon>
        <taxon>Fungi</taxon>
        <taxon>Dikarya</taxon>
        <taxon>Ascomycota</taxon>
        <taxon>Pezizomycotina</taxon>
        <taxon>Dothideomycetes</taxon>
        <taxon>Pleosporomycetidae</taxon>
        <taxon>Mytilinidiales</taxon>
        <taxon>Argynnaceae</taxon>
        <taxon>Lepidopterella</taxon>
    </lineage>
</organism>
<dbReference type="PROSITE" id="PS51340">
    <property type="entry name" value="MOSC"/>
    <property type="match status" value="1"/>
</dbReference>
<evidence type="ECO:0000259" key="1">
    <source>
        <dbReference type="PROSITE" id="PS51340"/>
    </source>
</evidence>
<dbReference type="PANTHER" id="PTHR14237:SF23">
    <property type="entry name" value="MOSC DOMAIN PROTEIN (AFU_ORTHOLOGUE AFUA_7G05900)"/>
    <property type="match status" value="1"/>
</dbReference>
<reference evidence="2 3" key="1">
    <citation type="journal article" date="2016" name="Nat. Commun.">
        <title>Ectomycorrhizal ecology is imprinted in the genome of the dominant symbiotic fungus Cenococcum geophilum.</title>
        <authorList>
            <consortium name="DOE Joint Genome Institute"/>
            <person name="Peter M."/>
            <person name="Kohler A."/>
            <person name="Ohm R.A."/>
            <person name="Kuo A."/>
            <person name="Krutzmann J."/>
            <person name="Morin E."/>
            <person name="Arend M."/>
            <person name="Barry K.W."/>
            <person name="Binder M."/>
            <person name="Choi C."/>
            <person name="Clum A."/>
            <person name="Copeland A."/>
            <person name="Grisel N."/>
            <person name="Haridas S."/>
            <person name="Kipfer T."/>
            <person name="LaButti K."/>
            <person name="Lindquist E."/>
            <person name="Lipzen A."/>
            <person name="Maire R."/>
            <person name="Meier B."/>
            <person name="Mihaltcheva S."/>
            <person name="Molinier V."/>
            <person name="Murat C."/>
            <person name="Poggeler S."/>
            <person name="Quandt C.A."/>
            <person name="Sperisen C."/>
            <person name="Tritt A."/>
            <person name="Tisserant E."/>
            <person name="Crous P.W."/>
            <person name="Henrissat B."/>
            <person name="Nehls U."/>
            <person name="Egli S."/>
            <person name="Spatafora J.W."/>
            <person name="Grigoriev I.V."/>
            <person name="Martin F.M."/>
        </authorList>
    </citation>
    <scope>NUCLEOTIDE SEQUENCE [LARGE SCALE GENOMIC DNA]</scope>
    <source>
        <strain evidence="2 3">CBS 459.81</strain>
    </source>
</reference>
<dbReference type="EMBL" id="KV745096">
    <property type="protein sequence ID" value="OCK77855.1"/>
    <property type="molecule type" value="Genomic_DNA"/>
</dbReference>
<dbReference type="Pfam" id="PF03476">
    <property type="entry name" value="MOSC_N"/>
    <property type="match status" value="1"/>
</dbReference>
<name>A0A8E2JCT2_9PEZI</name>
<accession>A0A8E2JCT2</accession>
<dbReference type="InterPro" id="IPR011037">
    <property type="entry name" value="Pyrv_Knase-like_insert_dom_sf"/>
</dbReference>
<evidence type="ECO:0000313" key="2">
    <source>
        <dbReference type="EMBL" id="OCK77855.1"/>
    </source>
</evidence>